<evidence type="ECO:0000313" key="13">
    <source>
        <dbReference type="EMBL" id="ADG92565.1"/>
    </source>
</evidence>
<keyword evidence="2 8" id="KW-0813">Transport</keyword>
<dbReference type="KEGG" id="ant:Arnit_0901"/>
<feature type="domain" description="TonB-dependent receptor plug" evidence="12">
    <location>
        <begin position="40"/>
        <end position="124"/>
    </location>
</feature>
<evidence type="ECO:0000256" key="4">
    <source>
        <dbReference type="ARBA" id="ARBA00022692"/>
    </source>
</evidence>
<dbReference type="PANTHER" id="PTHR30069">
    <property type="entry name" value="TONB-DEPENDENT OUTER MEMBRANE RECEPTOR"/>
    <property type="match status" value="1"/>
</dbReference>
<dbReference type="PROSITE" id="PS52016">
    <property type="entry name" value="TONB_DEPENDENT_REC_3"/>
    <property type="match status" value="1"/>
</dbReference>
<evidence type="ECO:0000256" key="1">
    <source>
        <dbReference type="ARBA" id="ARBA00004571"/>
    </source>
</evidence>
<keyword evidence="10" id="KW-0732">Signal</keyword>
<evidence type="ECO:0000256" key="6">
    <source>
        <dbReference type="ARBA" id="ARBA00023136"/>
    </source>
</evidence>
<sequence precursor="true">MKKSICLLSIVASTVLLGNEVEVPTVNVAEKINTKVVKDISEDQLKSADLAEALSKNVPSISIVRRNGIANDIILRGQKKDNINVLIDDAKIYGACPNRMDPVTSHILTNNVESVEVIEGPYDVENFGTLSGKVQVHTKEPTKDLHGEVNLNAGSFNYRKASATISGGTDRFKLLLSASTEKSDQYKDGNGNDFYEQQVENGIAAKSDREYSKDNQNHEAYTKKTLLSKAIFNIDDSSEVKLSYTANRSDNVLYPNTPMDADYDDSNIYTLGYAKRDLGKYSKELNLDYYYSDVDHPMSTKLRDAGKMMYMTNHMKSSIWGTKLKNSMELSDYLVTLGLDTSVRNWRGESHMTSVATGVDSAFNTTLASTDTTNKAIFAKVEKNIGKLDLEFGSRYDHTKIDADSSAKTDRNYNALSANVFATYNADKSTKYFAGIGKSSRVPDARELYYGNTNNDLEQTKNYEADLGFEKTIGNFNIKTKLFYSVLKDYIYNKTTSPTTTKFENIDAKIYGIEISGFYYMSDFLSLDYGMAYQRGQKDKALEGQSDKDLAEITPLKANLALNYEYSIHKLTAEMVAVDNWNHNDSDNGEQKLGGYAIFNLKYKNNITKNFEITVGVDNVFDKTYASTNTYNDIKYVGNGKTELLNDPGRYGYINLRYKF</sequence>
<evidence type="ECO:0000313" key="14">
    <source>
        <dbReference type="Proteomes" id="UP000000939"/>
    </source>
</evidence>
<dbReference type="InterPro" id="IPR000531">
    <property type="entry name" value="Beta-barrel_TonB"/>
</dbReference>
<organism evidence="13 14">
    <name type="scientific">Arcobacter nitrofigilis (strain ATCC 33309 / DSM 7299 / CCUG 15893 / LMG 7604 / NCTC 12251 / CI)</name>
    <name type="common">Campylobacter nitrofigilis</name>
    <dbReference type="NCBI Taxonomy" id="572480"/>
    <lineage>
        <taxon>Bacteria</taxon>
        <taxon>Pseudomonadati</taxon>
        <taxon>Campylobacterota</taxon>
        <taxon>Epsilonproteobacteria</taxon>
        <taxon>Campylobacterales</taxon>
        <taxon>Arcobacteraceae</taxon>
        <taxon>Arcobacter</taxon>
    </lineage>
</organism>
<evidence type="ECO:0000256" key="8">
    <source>
        <dbReference type="PROSITE-ProRule" id="PRU01360"/>
    </source>
</evidence>
<dbReference type="HOGENOM" id="CLU_014873_2_1_7"/>
<evidence type="ECO:0000256" key="10">
    <source>
        <dbReference type="SAM" id="SignalP"/>
    </source>
</evidence>
<accession>D5V2Y3</accession>
<dbReference type="Gene3D" id="2.170.130.10">
    <property type="entry name" value="TonB-dependent receptor, plug domain"/>
    <property type="match status" value="1"/>
</dbReference>
<dbReference type="GO" id="GO:0015344">
    <property type="term" value="F:siderophore uptake transmembrane transporter activity"/>
    <property type="evidence" value="ECO:0007669"/>
    <property type="project" value="TreeGrafter"/>
</dbReference>
<dbReference type="OrthoDB" id="5332150at2"/>
<dbReference type="SUPFAM" id="SSF56935">
    <property type="entry name" value="Porins"/>
    <property type="match status" value="1"/>
</dbReference>
<dbReference type="InterPro" id="IPR037066">
    <property type="entry name" value="Plug_dom_sf"/>
</dbReference>
<feature type="chain" id="PRO_5003077966" evidence="10">
    <location>
        <begin position="19"/>
        <end position="660"/>
    </location>
</feature>
<keyword evidence="7 8" id="KW-0998">Cell outer membrane</keyword>
<protein>
    <submittedName>
        <fullName evidence="13">TonB-dependent receptor</fullName>
    </submittedName>
</protein>
<name>D5V2Y3_ARCNC</name>
<dbReference type="Pfam" id="PF07715">
    <property type="entry name" value="Plug"/>
    <property type="match status" value="1"/>
</dbReference>
<keyword evidence="6 8" id="KW-0472">Membrane</keyword>
<dbReference type="InterPro" id="IPR036942">
    <property type="entry name" value="Beta-barrel_TonB_sf"/>
</dbReference>
<dbReference type="STRING" id="572480.Arnit_0901"/>
<dbReference type="EMBL" id="CP001999">
    <property type="protein sequence ID" value="ADG92565.1"/>
    <property type="molecule type" value="Genomic_DNA"/>
</dbReference>
<evidence type="ECO:0000259" key="11">
    <source>
        <dbReference type="Pfam" id="PF00593"/>
    </source>
</evidence>
<comment type="subcellular location">
    <subcellularLocation>
        <location evidence="1 8">Cell outer membrane</location>
        <topology evidence="1 8">Multi-pass membrane protein</topology>
    </subcellularLocation>
</comment>
<dbReference type="AlphaFoldDB" id="D5V2Y3"/>
<dbReference type="Pfam" id="PF00593">
    <property type="entry name" value="TonB_dep_Rec_b-barrel"/>
    <property type="match status" value="1"/>
</dbReference>
<dbReference type="Gene3D" id="2.40.170.20">
    <property type="entry name" value="TonB-dependent receptor, beta-barrel domain"/>
    <property type="match status" value="1"/>
</dbReference>
<keyword evidence="5 9" id="KW-0798">TonB box</keyword>
<dbReference type="InterPro" id="IPR039426">
    <property type="entry name" value="TonB-dep_rcpt-like"/>
</dbReference>
<keyword evidence="13" id="KW-0675">Receptor</keyword>
<gene>
    <name evidence="13" type="ordered locus">Arnit_0901</name>
</gene>
<proteinExistence type="inferred from homology"/>
<keyword evidence="3 8" id="KW-1134">Transmembrane beta strand</keyword>
<dbReference type="InterPro" id="IPR012910">
    <property type="entry name" value="Plug_dom"/>
</dbReference>
<feature type="domain" description="TonB-dependent receptor-like beta-barrel" evidence="11">
    <location>
        <begin position="242"/>
        <end position="620"/>
    </location>
</feature>
<keyword evidence="14" id="KW-1185">Reference proteome</keyword>
<dbReference type="GO" id="GO:0009279">
    <property type="term" value="C:cell outer membrane"/>
    <property type="evidence" value="ECO:0007669"/>
    <property type="project" value="UniProtKB-SubCell"/>
</dbReference>
<evidence type="ECO:0000256" key="3">
    <source>
        <dbReference type="ARBA" id="ARBA00022452"/>
    </source>
</evidence>
<dbReference type="RefSeq" id="WP_013134710.1">
    <property type="nucleotide sequence ID" value="NC_014166.1"/>
</dbReference>
<feature type="signal peptide" evidence="10">
    <location>
        <begin position="1"/>
        <end position="18"/>
    </location>
</feature>
<evidence type="ECO:0000256" key="5">
    <source>
        <dbReference type="ARBA" id="ARBA00023077"/>
    </source>
</evidence>
<evidence type="ECO:0000256" key="9">
    <source>
        <dbReference type="RuleBase" id="RU003357"/>
    </source>
</evidence>
<keyword evidence="4 8" id="KW-0812">Transmembrane</keyword>
<evidence type="ECO:0000259" key="12">
    <source>
        <dbReference type="Pfam" id="PF07715"/>
    </source>
</evidence>
<reference evidence="13 14" key="1">
    <citation type="journal article" date="2010" name="Stand. Genomic Sci.">
        <title>Complete genome sequence of Arcobacter nitrofigilis type strain (CI).</title>
        <authorList>
            <person name="Pati A."/>
            <person name="Gronow S."/>
            <person name="Lapidus A."/>
            <person name="Copeland A."/>
            <person name="Glavina Del Rio T."/>
            <person name="Nolan M."/>
            <person name="Lucas S."/>
            <person name="Tice H."/>
            <person name="Cheng J.F."/>
            <person name="Han C."/>
            <person name="Chertkov O."/>
            <person name="Bruce D."/>
            <person name="Tapia R."/>
            <person name="Goodwin L."/>
            <person name="Pitluck S."/>
            <person name="Liolios K."/>
            <person name="Ivanova N."/>
            <person name="Mavromatis K."/>
            <person name="Chen A."/>
            <person name="Palaniappan K."/>
            <person name="Land M."/>
            <person name="Hauser L."/>
            <person name="Chang Y.J."/>
            <person name="Jeffries C.D."/>
            <person name="Detter J.C."/>
            <person name="Rohde M."/>
            <person name="Goker M."/>
            <person name="Bristow J."/>
            <person name="Eisen J.A."/>
            <person name="Markowitz V."/>
            <person name="Hugenholtz P."/>
            <person name="Klenk H.P."/>
            <person name="Kyrpides N.C."/>
        </authorList>
    </citation>
    <scope>NUCLEOTIDE SEQUENCE [LARGE SCALE GENOMIC DNA]</scope>
    <source>
        <strain evidence="14">ATCC 33309 / DSM 7299 / CCUG 15893 / LMG 7604 / NCTC 12251 / CI</strain>
    </source>
</reference>
<evidence type="ECO:0000256" key="7">
    <source>
        <dbReference type="ARBA" id="ARBA00023237"/>
    </source>
</evidence>
<dbReference type="GO" id="GO:0044718">
    <property type="term" value="P:siderophore transmembrane transport"/>
    <property type="evidence" value="ECO:0007669"/>
    <property type="project" value="TreeGrafter"/>
</dbReference>
<evidence type="ECO:0000256" key="2">
    <source>
        <dbReference type="ARBA" id="ARBA00022448"/>
    </source>
</evidence>
<comment type="similarity">
    <text evidence="8 9">Belongs to the TonB-dependent receptor family.</text>
</comment>
<dbReference type="PANTHER" id="PTHR30069:SF49">
    <property type="entry name" value="OUTER MEMBRANE PROTEIN C"/>
    <property type="match status" value="1"/>
</dbReference>
<dbReference type="Proteomes" id="UP000000939">
    <property type="component" value="Chromosome"/>
</dbReference>
<dbReference type="eggNOG" id="COG4206">
    <property type="taxonomic scope" value="Bacteria"/>
</dbReference>